<dbReference type="Pfam" id="PF00892">
    <property type="entry name" value="EamA"/>
    <property type="match status" value="2"/>
</dbReference>
<feature type="transmembrane region" description="Helical" evidence="6">
    <location>
        <begin position="229"/>
        <end position="247"/>
    </location>
</feature>
<feature type="transmembrane region" description="Helical" evidence="6">
    <location>
        <begin position="136"/>
        <end position="153"/>
    </location>
</feature>
<comment type="subcellular location">
    <subcellularLocation>
        <location evidence="1">Cell membrane</location>
        <topology evidence="1">Multi-pass membrane protein</topology>
    </subcellularLocation>
</comment>
<evidence type="ECO:0000313" key="9">
    <source>
        <dbReference type="Proteomes" id="UP001158049"/>
    </source>
</evidence>
<evidence type="ECO:0000256" key="3">
    <source>
        <dbReference type="ARBA" id="ARBA00022692"/>
    </source>
</evidence>
<dbReference type="InterPro" id="IPR000620">
    <property type="entry name" value="EamA_dom"/>
</dbReference>
<feature type="transmembrane region" description="Helical" evidence="6">
    <location>
        <begin position="259"/>
        <end position="278"/>
    </location>
</feature>
<evidence type="ECO:0000256" key="5">
    <source>
        <dbReference type="ARBA" id="ARBA00023136"/>
    </source>
</evidence>
<feature type="transmembrane region" description="Helical" evidence="6">
    <location>
        <begin position="78"/>
        <end position="98"/>
    </location>
</feature>
<dbReference type="InterPro" id="IPR050638">
    <property type="entry name" value="AA-Vitamin_Transporters"/>
</dbReference>
<feature type="transmembrane region" description="Helical" evidence="6">
    <location>
        <begin position="196"/>
        <end position="217"/>
    </location>
</feature>
<organism evidence="8 9">
    <name type="scientific">Noviherbaspirillum suwonense</name>
    <dbReference type="NCBI Taxonomy" id="1224511"/>
    <lineage>
        <taxon>Bacteria</taxon>
        <taxon>Pseudomonadati</taxon>
        <taxon>Pseudomonadota</taxon>
        <taxon>Betaproteobacteria</taxon>
        <taxon>Burkholderiales</taxon>
        <taxon>Oxalobacteraceae</taxon>
        <taxon>Noviherbaspirillum</taxon>
    </lineage>
</organism>
<feature type="transmembrane region" description="Helical" evidence="6">
    <location>
        <begin position="21"/>
        <end position="41"/>
    </location>
</feature>
<feature type="transmembrane region" description="Helical" evidence="6">
    <location>
        <begin position="110"/>
        <end position="129"/>
    </location>
</feature>
<dbReference type="Proteomes" id="UP001158049">
    <property type="component" value="Unassembled WGS sequence"/>
</dbReference>
<dbReference type="InterPro" id="IPR037185">
    <property type="entry name" value="EmrE-like"/>
</dbReference>
<dbReference type="EMBL" id="FXUL01000001">
    <property type="protein sequence ID" value="SMP43022.1"/>
    <property type="molecule type" value="Genomic_DNA"/>
</dbReference>
<keyword evidence="2" id="KW-1003">Cell membrane</keyword>
<name>A0ABY1PTA9_9BURK</name>
<dbReference type="RefSeq" id="WP_283440401.1">
    <property type="nucleotide sequence ID" value="NZ_FXUL01000001.1"/>
</dbReference>
<keyword evidence="5 6" id="KW-0472">Membrane</keyword>
<evidence type="ECO:0000313" key="8">
    <source>
        <dbReference type="EMBL" id="SMP43022.1"/>
    </source>
</evidence>
<comment type="caution">
    <text evidence="8">The sequence shown here is derived from an EMBL/GenBank/DDBJ whole genome shotgun (WGS) entry which is preliminary data.</text>
</comment>
<evidence type="ECO:0000256" key="4">
    <source>
        <dbReference type="ARBA" id="ARBA00022989"/>
    </source>
</evidence>
<evidence type="ECO:0000259" key="7">
    <source>
        <dbReference type="Pfam" id="PF00892"/>
    </source>
</evidence>
<keyword evidence="4 6" id="KW-1133">Transmembrane helix</keyword>
<accession>A0ABY1PTA9</accession>
<evidence type="ECO:0000256" key="1">
    <source>
        <dbReference type="ARBA" id="ARBA00004651"/>
    </source>
</evidence>
<evidence type="ECO:0000256" key="6">
    <source>
        <dbReference type="SAM" id="Phobius"/>
    </source>
</evidence>
<feature type="domain" description="EamA" evidence="7">
    <location>
        <begin position="166"/>
        <end position="299"/>
    </location>
</feature>
<dbReference type="PANTHER" id="PTHR32322">
    <property type="entry name" value="INNER MEMBRANE TRANSPORTER"/>
    <property type="match status" value="1"/>
</dbReference>
<dbReference type="SUPFAM" id="SSF103481">
    <property type="entry name" value="Multidrug resistance efflux transporter EmrE"/>
    <property type="match status" value="2"/>
</dbReference>
<dbReference type="PANTHER" id="PTHR32322:SF18">
    <property type="entry name" value="S-ADENOSYLMETHIONINE_S-ADENOSYLHOMOCYSTEINE TRANSPORTER"/>
    <property type="match status" value="1"/>
</dbReference>
<protein>
    <submittedName>
        <fullName evidence="8">Permease of the drug/metabolite transporter (DMT) superfamily</fullName>
    </submittedName>
</protein>
<proteinExistence type="predicted"/>
<feature type="domain" description="EamA" evidence="7">
    <location>
        <begin position="20"/>
        <end position="152"/>
    </location>
</feature>
<evidence type="ECO:0000256" key="2">
    <source>
        <dbReference type="ARBA" id="ARBA00022475"/>
    </source>
</evidence>
<feature type="transmembrane region" description="Helical" evidence="6">
    <location>
        <begin position="284"/>
        <end position="302"/>
    </location>
</feature>
<reference evidence="8 9" key="1">
    <citation type="submission" date="2017-05" db="EMBL/GenBank/DDBJ databases">
        <authorList>
            <person name="Varghese N."/>
            <person name="Submissions S."/>
        </authorList>
    </citation>
    <scope>NUCLEOTIDE SEQUENCE [LARGE SCALE GENOMIC DNA]</scope>
    <source>
        <strain evidence="8 9">DSM 26001</strain>
    </source>
</reference>
<feature type="transmembrane region" description="Helical" evidence="6">
    <location>
        <begin position="47"/>
        <end position="66"/>
    </location>
</feature>
<feature type="transmembrane region" description="Helical" evidence="6">
    <location>
        <begin position="165"/>
        <end position="184"/>
    </location>
</feature>
<keyword evidence="3 6" id="KW-0812">Transmembrane</keyword>
<sequence>MTQGRPRDDAGVLIQSRNAQLMLTGAMLLWGLNIPAIRLLASRFDPVMLAALRMLCACCVFALIALRRNGQLPHIARGHWGLVFVCSLLMVYGNQIFFTGGMALTTATNTALIVALGPLISSLLAALVFRERLGAASIIGIALGLVGVGVVVLQRPGAGLGRAGLGDAMIGASVFSFAIGGVLVQRLARRLDAIAISWGIYTMGTVLLILHACVAGFDTRIFASGAGTWSLLLFSGIAATAIGNLIWNRSIGLLGISRTALYLNWVPLFAIAFAVLFLGEPMSWWLVLGFACVVSGTWIGTMRRRQAV</sequence>
<gene>
    <name evidence="8" type="ORF">SAMN06295970_101253</name>
</gene>
<keyword evidence="9" id="KW-1185">Reference proteome</keyword>